<dbReference type="GO" id="GO:0035657">
    <property type="term" value="C:eRF1 methyltransferase complex"/>
    <property type="evidence" value="ECO:0007669"/>
    <property type="project" value="EnsemblFungi"/>
</dbReference>
<proteinExistence type="inferred from homology"/>
<dbReference type="GO" id="GO:0008757">
    <property type="term" value="F:S-adenosylmethionine-dependent methyltransferase activity"/>
    <property type="evidence" value="ECO:0007669"/>
    <property type="project" value="EnsemblFungi"/>
</dbReference>
<evidence type="ECO:0000256" key="3">
    <source>
        <dbReference type="ARBA" id="ARBA00022603"/>
    </source>
</evidence>
<evidence type="ECO:0000313" key="9">
    <source>
        <dbReference type="Proteomes" id="UP000094112"/>
    </source>
</evidence>
<keyword evidence="9" id="KW-1185">Reference proteome</keyword>
<dbReference type="Proteomes" id="UP000094112">
    <property type="component" value="Unassembled WGS sequence"/>
</dbReference>
<dbReference type="STRING" id="683960.A0A1E3P8S4"/>
<dbReference type="GeneID" id="30200140"/>
<dbReference type="GO" id="GO:0008276">
    <property type="term" value="F:protein methyltransferase activity"/>
    <property type="evidence" value="ECO:0007669"/>
    <property type="project" value="EnsemblFungi"/>
</dbReference>
<organism evidence="8 9">
    <name type="scientific">Wickerhamomyces anomalus (strain ATCC 58044 / CBS 1984 / NCYC 433 / NRRL Y-366-8)</name>
    <name type="common">Yeast</name>
    <name type="synonym">Hansenula anomala</name>
    <dbReference type="NCBI Taxonomy" id="683960"/>
    <lineage>
        <taxon>Eukaryota</taxon>
        <taxon>Fungi</taxon>
        <taxon>Dikarya</taxon>
        <taxon>Ascomycota</taxon>
        <taxon>Saccharomycotina</taxon>
        <taxon>Saccharomycetes</taxon>
        <taxon>Phaffomycetales</taxon>
        <taxon>Wickerhamomycetaceae</taxon>
        <taxon>Wickerhamomyces</taxon>
    </lineage>
</organism>
<dbReference type="OrthoDB" id="406152at2759"/>
<dbReference type="NCBIfam" id="TIGR00537">
    <property type="entry name" value="hemK_rel_arch"/>
    <property type="match status" value="1"/>
</dbReference>
<protein>
    <recommendedName>
        <fullName evidence="7">Methyltransferase small domain-containing protein</fullName>
    </recommendedName>
</protein>
<dbReference type="SUPFAM" id="SSF53335">
    <property type="entry name" value="S-adenosyl-L-methionine-dependent methyltransferases"/>
    <property type="match status" value="1"/>
</dbReference>
<dbReference type="RefSeq" id="XP_019041008.1">
    <property type="nucleotide sequence ID" value="XM_019182894.1"/>
</dbReference>
<dbReference type="GO" id="GO:0015934">
    <property type="term" value="C:large ribosomal subunit"/>
    <property type="evidence" value="ECO:0007669"/>
    <property type="project" value="EnsemblFungi"/>
</dbReference>
<keyword evidence="4" id="KW-0808">Transferase</keyword>
<dbReference type="Pfam" id="PF05175">
    <property type="entry name" value="MTS"/>
    <property type="match status" value="1"/>
</dbReference>
<dbReference type="InterPro" id="IPR007848">
    <property type="entry name" value="Small_mtfrase_dom"/>
</dbReference>
<dbReference type="GO" id="GO:0006417">
    <property type="term" value="P:regulation of translation"/>
    <property type="evidence" value="ECO:0007669"/>
    <property type="project" value="EnsemblFungi"/>
</dbReference>
<keyword evidence="3" id="KW-0489">Methyltransferase</keyword>
<evidence type="ECO:0000256" key="6">
    <source>
        <dbReference type="ARBA" id="ARBA00023242"/>
    </source>
</evidence>
<keyword evidence="5" id="KW-0949">S-adenosyl-L-methionine</keyword>
<dbReference type="GO" id="GO:0003676">
    <property type="term" value="F:nucleic acid binding"/>
    <property type="evidence" value="ECO:0007669"/>
    <property type="project" value="InterPro"/>
</dbReference>
<dbReference type="AlphaFoldDB" id="A0A1E3P8S4"/>
<evidence type="ECO:0000256" key="4">
    <source>
        <dbReference type="ARBA" id="ARBA00022679"/>
    </source>
</evidence>
<keyword evidence="6" id="KW-0539">Nucleus</keyword>
<feature type="domain" description="Methyltransferase small" evidence="7">
    <location>
        <begin position="31"/>
        <end position="122"/>
    </location>
</feature>
<dbReference type="PANTHER" id="PTHR45875:SF1">
    <property type="entry name" value="METHYLTRANSFERASE N6AMT1"/>
    <property type="match status" value="1"/>
</dbReference>
<dbReference type="PANTHER" id="PTHR45875">
    <property type="entry name" value="METHYLTRANSFERASE N6AMT1"/>
    <property type="match status" value="1"/>
</dbReference>
<evidence type="ECO:0000256" key="1">
    <source>
        <dbReference type="ARBA" id="ARBA00004123"/>
    </source>
</evidence>
<sequence>MFPTPVVDADFEKVYEPAEDSFLLLDSLEQELEYIQKRFKNPVVVEIGCGSGVVTTFSHKNIVPDGLFITTDVNPHACRSSKATSLKNGGAKYLDTLQSDLTTSIRSNIIDILIFNPPYVPAEEVPQIPKNESDYEWLDLALLGGSDGMAVTDRLLDNFDQILSPNGIAYILFCARNKPKEVADRMKSKGWDSELIINRKAGWEDLSVYKFFRT</sequence>
<dbReference type="InterPro" id="IPR004557">
    <property type="entry name" value="PrmC-related"/>
</dbReference>
<evidence type="ECO:0000259" key="7">
    <source>
        <dbReference type="Pfam" id="PF05175"/>
    </source>
</evidence>
<dbReference type="GO" id="GO:0042273">
    <property type="term" value="P:ribosomal large subunit biogenesis"/>
    <property type="evidence" value="ECO:0007669"/>
    <property type="project" value="EnsemblFungi"/>
</dbReference>
<dbReference type="InterPro" id="IPR052190">
    <property type="entry name" value="Euk-Arch_PrmC-MTase"/>
</dbReference>
<evidence type="ECO:0000313" key="8">
    <source>
        <dbReference type="EMBL" id="ODQ61801.1"/>
    </source>
</evidence>
<dbReference type="InterPro" id="IPR029063">
    <property type="entry name" value="SAM-dependent_MTases_sf"/>
</dbReference>
<gene>
    <name evidence="8" type="ORF">WICANDRAFT_59879</name>
</gene>
<dbReference type="Gene3D" id="3.40.50.150">
    <property type="entry name" value="Vaccinia Virus protein VP39"/>
    <property type="match status" value="1"/>
</dbReference>
<evidence type="ECO:0000256" key="5">
    <source>
        <dbReference type="ARBA" id="ARBA00022691"/>
    </source>
</evidence>
<dbReference type="EMBL" id="KV454208">
    <property type="protein sequence ID" value="ODQ61801.1"/>
    <property type="molecule type" value="Genomic_DNA"/>
</dbReference>
<dbReference type="GO" id="GO:0005634">
    <property type="term" value="C:nucleus"/>
    <property type="evidence" value="ECO:0007669"/>
    <property type="project" value="UniProtKB-SubCell"/>
</dbReference>
<dbReference type="FunFam" id="3.40.50.150:FF:000077">
    <property type="entry name" value="HemK methyltransferase family member 2"/>
    <property type="match status" value="1"/>
</dbReference>
<dbReference type="CDD" id="cd02440">
    <property type="entry name" value="AdoMet_MTases"/>
    <property type="match status" value="1"/>
</dbReference>
<comment type="similarity">
    <text evidence="2">Belongs to the eukaryotic/archaeal PrmC-related family.</text>
</comment>
<name>A0A1E3P8S4_WICAA</name>
<dbReference type="PROSITE" id="PS00092">
    <property type="entry name" value="N6_MTASE"/>
    <property type="match status" value="1"/>
</dbReference>
<dbReference type="GO" id="GO:0032259">
    <property type="term" value="P:methylation"/>
    <property type="evidence" value="ECO:0007669"/>
    <property type="project" value="UniProtKB-KW"/>
</dbReference>
<dbReference type="InterPro" id="IPR002052">
    <property type="entry name" value="DNA_methylase_N6_adenine_CS"/>
</dbReference>
<accession>A0A1E3P8S4</accession>
<evidence type="ECO:0000256" key="2">
    <source>
        <dbReference type="ARBA" id="ARBA00006149"/>
    </source>
</evidence>
<reference evidence="8 9" key="1">
    <citation type="journal article" date="2016" name="Proc. Natl. Acad. Sci. U.S.A.">
        <title>Comparative genomics of biotechnologically important yeasts.</title>
        <authorList>
            <person name="Riley R."/>
            <person name="Haridas S."/>
            <person name="Wolfe K.H."/>
            <person name="Lopes M.R."/>
            <person name="Hittinger C.T."/>
            <person name="Goeker M."/>
            <person name="Salamov A.A."/>
            <person name="Wisecaver J.H."/>
            <person name="Long T.M."/>
            <person name="Calvey C.H."/>
            <person name="Aerts A.L."/>
            <person name="Barry K.W."/>
            <person name="Choi C."/>
            <person name="Clum A."/>
            <person name="Coughlan A.Y."/>
            <person name="Deshpande S."/>
            <person name="Douglass A.P."/>
            <person name="Hanson S.J."/>
            <person name="Klenk H.-P."/>
            <person name="LaButti K.M."/>
            <person name="Lapidus A."/>
            <person name="Lindquist E.A."/>
            <person name="Lipzen A.M."/>
            <person name="Meier-Kolthoff J.P."/>
            <person name="Ohm R.A."/>
            <person name="Otillar R.P."/>
            <person name="Pangilinan J.L."/>
            <person name="Peng Y."/>
            <person name="Rokas A."/>
            <person name="Rosa C.A."/>
            <person name="Scheuner C."/>
            <person name="Sibirny A.A."/>
            <person name="Slot J.C."/>
            <person name="Stielow J.B."/>
            <person name="Sun H."/>
            <person name="Kurtzman C.P."/>
            <person name="Blackwell M."/>
            <person name="Grigoriev I.V."/>
            <person name="Jeffries T.W."/>
        </authorList>
    </citation>
    <scope>NUCLEOTIDE SEQUENCE [LARGE SCALE GENOMIC DNA]</scope>
    <source>
        <strain evidence="9">ATCC 58044 / CBS 1984 / NCYC 433 / NRRL Y-366-8</strain>
    </source>
</reference>
<comment type="subcellular location">
    <subcellularLocation>
        <location evidence="1">Nucleus</location>
    </subcellularLocation>
</comment>